<dbReference type="OrthoDB" id="7170686at2"/>
<feature type="compositionally biased region" description="Polar residues" evidence="8">
    <location>
        <begin position="73"/>
        <end position="83"/>
    </location>
</feature>
<evidence type="ECO:0000256" key="7">
    <source>
        <dbReference type="PROSITE-ProRule" id="PRU00473"/>
    </source>
</evidence>
<dbReference type="PROSITE" id="PS51123">
    <property type="entry name" value="OMPA_2"/>
    <property type="match status" value="1"/>
</dbReference>
<proteinExistence type="inferred from homology"/>
<sequence length="289" mass="30726">MATNNGGDAPAIIIRKVRKRHHAAPHGGAWKVAYADFVTAMMAFFMLLWLLANPNKAQLKGLADYFSPVSSKESPASTMTQLPGAQPGLGGHARHAQAADREPVGQPSAEAGVKGAARGGTAQVPEAALRVLAEEMRLSIEPPVAAADGKRSVNIERSREGLRIHLVDTANRSMFRGSTAQLNDFAREMLARVARRLAGTKAQVAIEGHTDSTGGQSDANWLLSAQRALAARSAMVAAGLTPDRFGEVVAKAGTEPVYPDRPDLPENRRITLVVLAEPSALPRDASFKF</sequence>
<keyword evidence="11" id="KW-0966">Cell projection</keyword>
<dbReference type="PANTHER" id="PTHR30329">
    <property type="entry name" value="STATOR ELEMENT OF FLAGELLAR MOTOR COMPLEX"/>
    <property type="match status" value="1"/>
</dbReference>
<evidence type="ECO:0000256" key="1">
    <source>
        <dbReference type="ARBA" id="ARBA00004162"/>
    </source>
</evidence>
<evidence type="ECO:0000313" key="11">
    <source>
        <dbReference type="EMBL" id="APR52586.1"/>
    </source>
</evidence>
<keyword evidence="4 9" id="KW-0812">Transmembrane</keyword>
<dbReference type="Pfam" id="PF00691">
    <property type="entry name" value="OmpA"/>
    <property type="match status" value="1"/>
</dbReference>
<feature type="transmembrane region" description="Helical" evidence="9">
    <location>
        <begin position="32"/>
        <end position="52"/>
    </location>
</feature>
<evidence type="ECO:0000313" key="14">
    <source>
        <dbReference type="Proteomes" id="UP000185161"/>
    </source>
</evidence>
<evidence type="ECO:0000256" key="6">
    <source>
        <dbReference type="ARBA" id="ARBA00023136"/>
    </source>
</evidence>
<organism evidence="11 14">
    <name type="scientific">Sphingomonas koreensis</name>
    <dbReference type="NCBI Taxonomy" id="93064"/>
    <lineage>
        <taxon>Bacteria</taxon>
        <taxon>Pseudomonadati</taxon>
        <taxon>Pseudomonadota</taxon>
        <taxon>Alphaproteobacteria</taxon>
        <taxon>Sphingomonadales</taxon>
        <taxon>Sphingomonadaceae</taxon>
        <taxon>Sphingomonas</taxon>
    </lineage>
</organism>
<keyword evidence="6 7" id="KW-0472">Membrane</keyword>
<name>A0A1L6J9S1_9SPHN</name>
<feature type="region of interest" description="Disordered" evidence="8">
    <location>
        <begin position="73"/>
        <end position="119"/>
    </location>
</feature>
<dbReference type="CDD" id="cd07185">
    <property type="entry name" value="OmpA_C-like"/>
    <property type="match status" value="1"/>
</dbReference>
<dbReference type="InterPro" id="IPR006665">
    <property type="entry name" value="OmpA-like"/>
</dbReference>
<reference evidence="15 16" key="3">
    <citation type="submission" date="2018-07" db="EMBL/GenBank/DDBJ databases">
        <title>Genomic and Epidemiologic Investigation of an Indolent Hospital Outbreak.</title>
        <authorList>
            <person name="Johnson R.C."/>
            <person name="Deming C."/>
            <person name="Conlan S."/>
            <person name="Zellmer C.J."/>
            <person name="Michelin A.V."/>
            <person name="Lee-Lin S."/>
            <person name="Thomas P.J."/>
            <person name="Park M."/>
            <person name="Weingarten R.A."/>
            <person name="Less J."/>
            <person name="Dekker J.P."/>
            <person name="Frank K.M."/>
            <person name="Musser K.A."/>
            <person name="Mcquiston J.R."/>
            <person name="Henderson D.K."/>
            <person name="Lau A.F."/>
            <person name="Palmore T.N."/>
            <person name="Segre J.A."/>
        </authorList>
    </citation>
    <scope>NUCLEOTIDE SEQUENCE [LARGE SCALE GENOMIC DNA]</scope>
    <source>
        <strain evidence="13 16">SK-CDC1_0717</strain>
        <strain evidence="12 15">SK-NIH.Env10_0317</strain>
    </source>
</reference>
<feature type="domain" description="OmpA-like" evidence="10">
    <location>
        <begin position="162"/>
        <end position="278"/>
    </location>
</feature>
<comment type="similarity">
    <text evidence="2">Belongs to the MotB family.</text>
</comment>
<evidence type="ECO:0000313" key="15">
    <source>
        <dbReference type="Proteomes" id="UP000286681"/>
    </source>
</evidence>
<dbReference type="EMBL" id="CP018820">
    <property type="protein sequence ID" value="APR52586.1"/>
    <property type="molecule type" value="Genomic_DNA"/>
</dbReference>
<keyword evidence="5 9" id="KW-1133">Transmembrane helix</keyword>
<evidence type="ECO:0000313" key="12">
    <source>
        <dbReference type="EMBL" id="RSU99994.1"/>
    </source>
</evidence>
<dbReference type="AlphaFoldDB" id="A0A1L6J9S1"/>
<protein>
    <submittedName>
        <fullName evidence="11">Flagellar motor protein MotB</fullName>
    </submittedName>
</protein>
<dbReference type="Proteomes" id="UP000185161">
    <property type="component" value="Chromosome"/>
</dbReference>
<evidence type="ECO:0000313" key="16">
    <source>
        <dbReference type="Proteomes" id="UP000287746"/>
    </source>
</evidence>
<accession>A0A1L6J9S1</accession>
<comment type="subcellular location">
    <subcellularLocation>
        <location evidence="1">Cell membrane</location>
        <topology evidence="1">Single-pass membrane protein</topology>
    </subcellularLocation>
</comment>
<dbReference type="InterPro" id="IPR025713">
    <property type="entry name" value="MotB-like_N_dom"/>
</dbReference>
<evidence type="ECO:0000256" key="8">
    <source>
        <dbReference type="SAM" id="MobiDB-lite"/>
    </source>
</evidence>
<reference evidence="14" key="2">
    <citation type="submission" date="2016-12" db="EMBL/GenBank/DDBJ databases">
        <title>Whole genome sequencing of Sphingomonas sp. ABOJV.</title>
        <authorList>
            <person name="Conlan S."/>
            <person name="Thomas P.J."/>
            <person name="Mullikin J."/>
            <person name="Palmore T.N."/>
            <person name="Frank K.M."/>
            <person name="Segre J.A."/>
        </authorList>
    </citation>
    <scope>NUCLEOTIDE SEQUENCE [LARGE SCALE GENOMIC DNA]</scope>
    <source>
        <strain evidence="14">ABOJV</strain>
    </source>
</reference>
<gene>
    <name evidence="11" type="ORF">BRX40_09245</name>
    <name evidence="12" type="ORF">CA257_18995</name>
    <name evidence="13" type="ORF">DAH66_14765</name>
</gene>
<dbReference type="STRING" id="93064.BRX40_09245"/>
<dbReference type="Proteomes" id="UP000286681">
    <property type="component" value="Unassembled WGS sequence"/>
</dbReference>
<keyword evidence="3" id="KW-1003">Cell membrane</keyword>
<reference evidence="11" key="1">
    <citation type="submission" date="2016-12" db="EMBL/GenBank/DDBJ databases">
        <title>Whole genome sequencing of Sphingomonas koreensis.</title>
        <authorList>
            <person name="Conlan S."/>
            <person name="Thomas P.J."/>
            <person name="Mullikin J."/>
            <person name="Palmore T.N."/>
            <person name="Frank K.M."/>
            <person name="Segre J.A."/>
        </authorList>
    </citation>
    <scope>NUCLEOTIDE SEQUENCE</scope>
    <source>
        <strain evidence="11">ABOJV</strain>
    </source>
</reference>
<dbReference type="EMBL" id="QQYZ01000014">
    <property type="protein sequence ID" value="RSY81505.1"/>
    <property type="molecule type" value="Genomic_DNA"/>
</dbReference>
<evidence type="ECO:0000256" key="3">
    <source>
        <dbReference type="ARBA" id="ARBA00022475"/>
    </source>
</evidence>
<dbReference type="GO" id="GO:0005886">
    <property type="term" value="C:plasma membrane"/>
    <property type="evidence" value="ECO:0007669"/>
    <property type="project" value="UniProtKB-SubCell"/>
</dbReference>
<keyword evidence="11" id="KW-0969">Cilium</keyword>
<dbReference type="EMBL" id="QQWO01000020">
    <property type="protein sequence ID" value="RSU99994.1"/>
    <property type="molecule type" value="Genomic_DNA"/>
</dbReference>
<evidence type="ECO:0000313" key="13">
    <source>
        <dbReference type="EMBL" id="RSY81505.1"/>
    </source>
</evidence>
<dbReference type="RefSeq" id="WP_066578663.1">
    <property type="nucleotide sequence ID" value="NZ_CP018820.1"/>
</dbReference>
<dbReference type="Proteomes" id="UP000287746">
    <property type="component" value="Unassembled WGS sequence"/>
</dbReference>
<dbReference type="InterPro" id="IPR050330">
    <property type="entry name" value="Bact_OuterMem_StrucFunc"/>
</dbReference>
<keyword evidence="11" id="KW-0282">Flagellum</keyword>
<evidence type="ECO:0000256" key="4">
    <source>
        <dbReference type="ARBA" id="ARBA00022692"/>
    </source>
</evidence>
<evidence type="ECO:0000256" key="2">
    <source>
        <dbReference type="ARBA" id="ARBA00008914"/>
    </source>
</evidence>
<dbReference type="Pfam" id="PF13677">
    <property type="entry name" value="MotB_plug"/>
    <property type="match status" value="1"/>
</dbReference>
<evidence type="ECO:0000259" key="10">
    <source>
        <dbReference type="PROSITE" id="PS51123"/>
    </source>
</evidence>
<keyword evidence="14" id="KW-1185">Reference proteome</keyword>
<dbReference type="KEGG" id="skr:BRX40_09245"/>
<dbReference type="GeneID" id="44132743"/>
<dbReference type="Gene3D" id="3.30.1330.60">
    <property type="entry name" value="OmpA-like domain"/>
    <property type="match status" value="1"/>
</dbReference>
<dbReference type="PANTHER" id="PTHR30329:SF21">
    <property type="entry name" value="LIPOPROTEIN YIAD-RELATED"/>
    <property type="match status" value="1"/>
</dbReference>
<dbReference type="SUPFAM" id="SSF103088">
    <property type="entry name" value="OmpA-like"/>
    <property type="match status" value="1"/>
</dbReference>
<evidence type="ECO:0000256" key="5">
    <source>
        <dbReference type="ARBA" id="ARBA00022989"/>
    </source>
</evidence>
<evidence type="ECO:0000256" key="9">
    <source>
        <dbReference type="SAM" id="Phobius"/>
    </source>
</evidence>
<dbReference type="InterPro" id="IPR036737">
    <property type="entry name" value="OmpA-like_sf"/>
</dbReference>